<sequence length="202" mass="22361">MKKSLFLAAGAALLALSGCATPFNARVSRFSQLSVPTGQTFVVQSRDPRLQGGIEFGQYAQLVSANLVREGYRPATDPAQADLVVNMGYHVDTGREKVVSDLIGGPNRYGWGWPWYRRSYFYGFHDPFYDNDVSSYTVYTSELDLDIEQTATGERVFEGTARAQSRTDRLQRIVPNLVEAMFTGFPGNSGETVKITIAPERG</sequence>
<keyword evidence="4" id="KW-1185">Reference proteome</keyword>
<feature type="chain" id="PRO_5017481522" evidence="1">
    <location>
        <begin position="26"/>
        <end position="202"/>
    </location>
</feature>
<reference evidence="3 4" key="1">
    <citation type="submission" date="2018-08" db="EMBL/GenBank/DDBJ databases">
        <title>Genomic Encyclopedia of Type Strains, Phase IV (KMG-IV): sequencing the most valuable type-strain genomes for metagenomic binning, comparative biology and taxonomic classification.</title>
        <authorList>
            <person name="Goeker M."/>
        </authorList>
    </citation>
    <scope>NUCLEOTIDE SEQUENCE [LARGE SCALE GENOMIC DNA]</scope>
    <source>
        <strain evidence="3 4">DSM 25527</strain>
    </source>
</reference>
<evidence type="ECO:0000313" key="3">
    <source>
        <dbReference type="EMBL" id="RIA36745.1"/>
    </source>
</evidence>
<organism evidence="3 4">
    <name type="scientific">Hephaestia caeni</name>
    <dbReference type="NCBI Taxonomy" id="645617"/>
    <lineage>
        <taxon>Bacteria</taxon>
        <taxon>Pseudomonadati</taxon>
        <taxon>Pseudomonadota</taxon>
        <taxon>Alphaproteobacteria</taxon>
        <taxon>Sphingomonadales</taxon>
        <taxon>Sphingomonadaceae</taxon>
        <taxon>Hephaestia</taxon>
    </lineage>
</organism>
<dbReference type="Gene3D" id="3.30.160.670">
    <property type="match status" value="1"/>
</dbReference>
<proteinExistence type="predicted"/>
<dbReference type="Proteomes" id="UP000266568">
    <property type="component" value="Unassembled WGS sequence"/>
</dbReference>
<gene>
    <name evidence="3" type="ORF">DFR49_4032</name>
</gene>
<feature type="domain" description="DUF4136" evidence="2">
    <location>
        <begin position="37"/>
        <end position="187"/>
    </location>
</feature>
<accession>A0A397NPQ4</accession>
<dbReference type="InterPro" id="IPR025411">
    <property type="entry name" value="DUF4136"/>
</dbReference>
<dbReference type="Pfam" id="PF13590">
    <property type="entry name" value="DUF4136"/>
    <property type="match status" value="1"/>
</dbReference>
<dbReference type="RefSeq" id="WP_119037535.1">
    <property type="nucleotide sequence ID" value="NZ_QXDC01000005.1"/>
</dbReference>
<comment type="caution">
    <text evidence="3">The sequence shown here is derived from an EMBL/GenBank/DDBJ whole genome shotgun (WGS) entry which is preliminary data.</text>
</comment>
<feature type="signal peptide" evidence="1">
    <location>
        <begin position="1"/>
        <end position="25"/>
    </location>
</feature>
<name>A0A397NPQ4_9SPHN</name>
<dbReference type="OrthoDB" id="7501218at2"/>
<keyword evidence="1" id="KW-0732">Signal</keyword>
<evidence type="ECO:0000256" key="1">
    <source>
        <dbReference type="SAM" id="SignalP"/>
    </source>
</evidence>
<dbReference type="PROSITE" id="PS51257">
    <property type="entry name" value="PROKAR_LIPOPROTEIN"/>
    <property type="match status" value="1"/>
</dbReference>
<protein>
    <submittedName>
        <fullName evidence="3">Uncharacterized protein DUF4136</fullName>
    </submittedName>
</protein>
<evidence type="ECO:0000259" key="2">
    <source>
        <dbReference type="Pfam" id="PF13590"/>
    </source>
</evidence>
<dbReference type="AlphaFoldDB" id="A0A397NPQ4"/>
<evidence type="ECO:0000313" key="4">
    <source>
        <dbReference type="Proteomes" id="UP000266568"/>
    </source>
</evidence>
<dbReference type="EMBL" id="QXDC01000005">
    <property type="protein sequence ID" value="RIA36745.1"/>
    <property type="molecule type" value="Genomic_DNA"/>
</dbReference>